<evidence type="ECO:0000259" key="3">
    <source>
        <dbReference type="Pfam" id="PF25917"/>
    </source>
</evidence>
<proteinExistence type="inferred from homology"/>
<keyword evidence="2" id="KW-0175">Coiled coil</keyword>
<dbReference type="InterPro" id="IPR058792">
    <property type="entry name" value="Beta-barrel_RND_2"/>
</dbReference>
<evidence type="ECO:0000256" key="1">
    <source>
        <dbReference type="ARBA" id="ARBA00009477"/>
    </source>
</evidence>
<dbReference type="InterPro" id="IPR006143">
    <property type="entry name" value="RND_pump_MFP"/>
</dbReference>
<keyword evidence="6" id="KW-1185">Reference proteome</keyword>
<evidence type="ECO:0000256" key="2">
    <source>
        <dbReference type="SAM" id="Coils"/>
    </source>
</evidence>
<dbReference type="Gene3D" id="2.40.30.170">
    <property type="match status" value="1"/>
</dbReference>
<evidence type="ECO:0000313" key="6">
    <source>
        <dbReference type="Proteomes" id="UP001365405"/>
    </source>
</evidence>
<comment type="similarity">
    <text evidence="1">Belongs to the membrane fusion protein (MFP) (TC 8.A.1) family.</text>
</comment>
<dbReference type="NCBIfam" id="TIGR01730">
    <property type="entry name" value="RND_mfp"/>
    <property type="match status" value="1"/>
</dbReference>
<feature type="domain" description="CusB-like beta-barrel" evidence="4">
    <location>
        <begin position="235"/>
        <end position="298"/>
    </location>
</feature>
<feature type="coiled-coil region" evidence="2">
    <location>
        <begin position="120"/>
        <end position="178"/>
    </location>
</feature>
<comment type="caution">
    <text evidence="5">The sequence shown here is derived from an EMBL/GenBank/DDBJ whole genome shotgun (WGS) entry which is preliminary data.</text>
</comment>
<dbReference type="SUPFAM" id="SSF111369">
    <property type="entry name" value="HlyD-like secretion proteins"/>
    <property type="match status" value="1"/>
</dbReference>
<dbReference type="Gene3D" id="2.40.50.100">
    <property type="match status" value="1"/>
</dbReference>
<feature type="domain" description="Multidrug resistance protein MdtA-like barrel-sandwich hybrid" evidence="3">
    <location>
        <begin position="79"/>
        <end position="216"/>
    </location>
</feature>
<dbReference type="Gene3D" id="1.10.287.470">
    <property type="entry name" value="Helix hairpin bin"/>
    <property type="match status" value="1"/>
</dbReference>
<dbReference type="Proteomes" id="UP001365405">
    <property type="component" value="Unassembled WGS sequence"/>
</dbReference>
<evidence type="ECO:0000313" key="5">
    <source>
        <dbReference type="EMBL" id="MEK8050639.1"/>
    </source>
</evidence>
<dbReference type="EMBL" id="JBBUTH010000004">
    <property type="protein sequence ID" value="MEK8050639.1"/>
    <property type="molecule type" value="Genomic_DNA"/>
</dbReference>
<accession>A0ABU9CFI8</accession>
<dbReference type="RefSeq" id="WP_341410309.1">
    <property type="nucleotide sequence ID" value="NZ_JBBUTH010000004.1"/>
</dbReference>
<sequence length="396" mass="40292">MRRPWLIGVGGVVAVAAVAATVVAVGRTQDSAAKAAKAASAPADAASKPLVFRANEVVRPTQASLPQRIEFSGPLVAPNTAVVRAKTAGTLVTLSVAEGARVSAGQVIGRIDQAELASRIAERSANIDSARASLAQAERTHASNERLAAQNFISPVALEQSRATLDAARATLHAAQAALETTKVAGRDAAVVAPIAGIVSKRQALPGEKLAMEQPVVTLVDLAQLELAGSVGTHEVGRLAPGMAVQVQVEGVAEPVNARLVRIAPAAEPGTRSIGVTVALANPKEQLRAGQYAMARVSLADDRQRLLLPMAAVGNTAGQAHVWVLDGGKLLRRAVTLGQRDEAGGRVELLGGVAADALVLASRFDNLREGQPALVQAAGSAAAVASAAASGATALR</sequence>
<organism evidence="5 6">
    <name type="scientific">Pseudaquabacterium inlustre</name>
    <dbReference type="NCBI Taxonomy" id="2984192"/>
    <lineage>
        <taxon>Bacteria</taxon>
        <taxon>Pseudomonadati</taxon>
        <taxon>Pseudomonadota</taxon>
        <taxon>Betaproteobacteria</taxon>
        <taxon>Burkholderiales</taxon>
        <taxon>Sphaerotilaceae</taxon>
        <taxon>Pseudaquabacterium</taxon>
    </lineage>
</organism>
<evidence type="ECO:0000259" key="4">
    <source>
        <dbReference type="Pfam" id="PF25954"/>
    </source>
</evidence>
<dbReference type="Gene3D" id="2.40.420.20">
    <property type="match status" value="1"/>
</dbReference>
<dbReference type="PANTHER" id="PTHR30469:SF15">
    <property type="entry name" value="HLYD FAMILY OF SECRETION PROTEINS"/>
    <property type="match status" value="1"/>
</dbReference>
<dbReference type="Pfam" id="PF25954">
    <property type="entry name" value="Beta-barrel_RND_2"/>
    <property type="match status" value="1"/>
</dbReference>
<dbReference type="InterPro" id="IPR058625">
    <property type="entry name" value="MdtA-like_BSH"/>
</dbReference>
<name>A0ABU9CFI8_9BURK</name>
<reference evidence="5 6" key="1">
    <citation type="submission" date="2024-04" db="EMBL/GenBank/DDBJ databases">
        <title>Novel species of the genus Ideonella isolated from streams.</title>
        <authorList>
            <person name="Lu H."/>
        </authorList>
    </citation>
    <scope>NUCLEOTIDE SEQUENCE [LARGE SCALE GENOMIC DNA]</scope>
    <source>
        <strain evidence="5 6">DXS22W</strain>
    </source>
</reference>
<dbReference type="PANTHER" id="PTHR30469">
    <property type="entry name" value="MULTIDRUG RESISTANCE PROTEIN MDTA"/>
    <property type="match status" value="1"/>
</dbReference>
<dbReference type="Pfam" id="PF25917">
    <property type="entry name" value="BSH_RND"/>
    <property type="match status" value="1"/>
</dbReference>
<gene>
    <name evidence="5" type="ORF">AACH10_10345</name>
</gene>
<protein>
    <submittedName>
        <fullName evidence="5">Efflux RND transporter periplasmic adaptor subunit</fullName>
    </submittedName>
</protein>